<feature type="transmembrane region" description="Helical" evidence="9">
    <location>
        <begin position="55"/>
        <end position="72"/>
    </location>
</feature>
<keyword evidence="2" id="KW-0813">Transport</keyword>
<evidence type="ECO:0000256" key="8">
    <source>
        <dbReference type="ARBA" id="ARBA00038436"/>
    </source>
</evidence>
<dbReference type="PANTHER" id="PTHR35011">
    <property type="entry name" value="2,3-DIKETO-L-GULONATE TRAP TRANSPORTER SMALL PERMEASE PROTEIN YIAM"/>
    <property type="match status" value="1"/>
</dbReference>
<dbReference type="Proteomes" id="UP000007468">
    <property type="component" value="Chromosome"/>
</dbReference>
<keyword evidence="3" id="KW-1003">Cell membrane</keyword>
<accession>D6GQH6</accession>
<organism evidence="11 12">
    <name type="scientific">Filifactor alocis (strain ATCC 35896 / CCUG 47790 / D40 B5)</name>
    <name type="common">Fusobacterium alocis</name>
    <dbReference type="NCBI Taxonomy" id="546269"/>
    <lineage>
        <taxon>Bacteria</taxon>
        <taxon>Bacillati</taxon>
        <taxon>Bacillota</taxon>
        <taxon>Clostridia</taxon>
        <taxon>Peptostreptococcales</taxon>
        <taxon>Filifactoraceae</taxon>
        <taxon>Filifactor</taxon>
    </lineage>
</organism>
<evidence type="ECO:0000256" key="6">
    <source>
        <dbReference type="ARBA" id="ARBA00022989"/>
    </source>
</evidence>
<dbReference type="GO" id="GO:0015740">
    <property type="term" value="P:C4-dicarboxylate transport"/>
    <property type="evidence" value="ECO:0007669"/>
    <property type="project" value="TreeGrafter"/>
</dbReference>
<comment type="similarity">
    <text evidence="8">Belongs to the TRAP transporter small permease family.</text>
</comment>
<keyword evidence="12" id="KW-1185">Reference proteome</keyword>
<dbReference type="PANTHER" id="PTHR35011:SF2">
    <property type="entry name" value="2,3-DIKETO-L-GULONATE TRAP TRANSPORTER SMALL PERMEASE PROTEIN YIAM"/>
    <property type="match status" value="1"/>
</dbReference>
<dbReference type="AlphaFoldDB" id="D6GQH6"/>
<protein>
    <submittedName>
        <fullName evidence="11">TRAP transporter, DctQ-like membrane protein</fullName>
    </submittedName>
</protein>
<evidence type="ECO:0000256" key="9">
    <source>
        <dbReference type="SAM" id="Phobius"/>
    </source>
</evidence>
<dbReference type="KEGG" id="faa:HMPREF0389_00951"/>
<evidence type="ECO:0000313" key="12">
    <source>
        <dbReference type="Proteomes" id="UP000007468"/>
    </source>
</evidence>
<dbReference type="GO" id="GO:0005886">
    <property type="term" value="C:plasma membrane"/>
    <property type="evidence" value="ECO:0007669"/>
    <property type="project" value="UniProtKB-SubCell"/>
</dbReference>
<feature type="transmembrane region" description="Helical" evidence="9">
    <location>
        <begin position="21"/>
        <end position="43"/>
    </location>
</feature>
<dbReference type="EMBL" id="CP002390">
    <property type="protein sequence ID" value="EFE29029.1"/>
    <property type="molecule type" value="Genomic_DNA"/>
</dbReference>
<keyword evidence="4" id="KW-0997">Cell inner membrane</keyword>
<evidence type="ECO:0000256" key="2">
    <source>
        <dbReference type="ARBA" id="ARBA00022448"/>
    </source>
</evidence>
<feature type="domain" description="Tripartite ATP-independent periplasmic transporters DctQ component" evidence="10">
    <location>
        <begin position="32"/>
        <end position="159"/>
    </location>
</feature>
<feature type="transmembrane region" description="Helical" evidence="9">
    <location>
        <begin position="97"/>
        <end position="115"/>
    </location>
</feature>
<dbReference type="PATRIC" id="fig|546269.5.peg.1457"/>
<feature type="transmembrane region" description="Helical" evidence="9">
    <location>
        <begin position="135"/>
        <end position="154"/>
    </location>
</feature>
<dbReference type="eggNOG" id="COG3090">
    <property type="taxonomic scope" value="Bacteria"/>
</dbReference>
<evidence type="ECO:0000256" key="7">
    <source>
        <dbReference type="ARBA" id="ARBA00023136"/>
    </source>
</evidence>
<name>D6GQH6_FILAD</name>
<evidence type="ECO:0000256" key="1">
    <source>
        <dbReference type="ARBA" id="ARBA00004429"/>
    </source>
</evidence>
<sequence length="162" mass="19021">MTNFEAMILKTLKWIDKYFEEVTLVALLAVTVTLTFIQVIMRYIFHNSLSWSEELARYLFLYLIWIGAAYAVKRESHLRIQIILSKIPSKHLNKFEVFIYLIWLGFTMFLFLSSLKMTINIFSSGQLSPAMRIPMGYAYVSIPLGTGLMCFRIIQKMLKREK</sequence>
<dbReference type="InterPro" id="IPR055348">
    <property type="entry name" value="DctQ"/>
</dbReference>
<comment type="subcellular location">
    <subcellularLocation>
        <location evidence="1">Cell inner membrane</location>
        <topology evidence="1">Multi-pass membrane protein</topology>
    </subcellularLocation>
</comment>
<proteinExistence type="inferred from homology"/>
<dbReference type="STRING" id="546269.HMPREF0389_00951"/>
<evidence type="ECO:0000256" key="5">
    <source>
        <dbReference type="ARBA" id="ARBA00022692"/>
    </source>
</evidence>
<evidence type="ECO:0000313" key="11">
    <source>
        <dbReference type="EMBL" id="EFE29029.1"/>
    </source>
</evidence>
<dbReference type="Pfam" id="PF04290">
    <property type="entry name" value="DctQ"/>
    <property type="match status" value="1"/>
</dbReference>
<dbReference type="GO" id="GO:0022857">
    <property type="term" value="F:transmembrane transporter activity"/>
    <property type="evidence" value="ECO:0007669"/>
    <property type="project" value="TreeGrafter"/>
</dbReference>
<reference evidence="12" key="1">
    <citation type="submission" date="2010-12" db="EMBL/GenBank/DDBJ databases">
        <title>The genome sequence of Filifactor alocis strain ATCC 35896.</title>
        <authorList>
            <consortium name="The Broad Institute Genome Sequencing Platform"/>
            <person name="Ward D."/>
            <person name="Earl A."/>
            <person name="Feldgarden M."/>
            <person name="Young S.K."/>
            <person name="Gargeya S."/>
            <person name="Zeng Q."/>
            <person name="Alvarado L."/>
            <person name="Berlin A."/>
            <person name="Bochicchio J."/>
            <person name="Chapman S.B."/>
            <person name="Chen Z."/>
            <person name="Freedman E."/>
            <person name="Gellesch M."/>
            <person name="Goldberg J."/>
            <person name="Griggs A."/>
            <person name="Gujja S."/>
            <person name="Heilman E."/>
            <person name="Heiman D."/>
            <person name="Howarth C."/>
            <person name="Mehta T."/>
            <person name="Neiman D."/>
            <person name="Pearson M."/>
            <person name="Roberts A."/>
            <person name="Saif S."/>
            <person name="Shea T."/>
            <person name="Shenoy N."/>
            <person name="Sisk P."/>
            <person name="Stolte C."/>
            <person name="Sykes S."/>
            <person name="White J."/>
            <person name="Yandava C."/>
            <person name="Izard J."/>
            <person name="Blanton J.M."/>
            <person name="Baranova O.V."/>
            <person name="Tanner A.C."/>
            <person name="Dewhirst F.E."/>
            <person name="Haas B."/>
            <person name="Nusbaum C."/>
            <person name="Birren B."/>
        </authorList>
    </citation>
    <scope>NUCLEOTIDE SEQUENCE [LARGE SCALE GENOMIC DNA]</scope>
    <source>
        <strain evidence="12">ATCC 35896 / D40 B5</strain>
    </source>
</reference>
<evidence type="ECO:0000259" key="10">
    <source>
        <dbReference type="Pfam" id="PF04290"/>
    </source>
</evidence>
<dbReference type="InterPro" id="IPR007387">
    <property type="entry name" value="TRAP_DctQ"/>
</dbReference>
<evidence type="ECO:0000256" key="3">
    <source>
        <dbReference type="ARBA" id="ARBA00022475"/>
    </source>
</evidence>
<evidence type="ECO:0000256" key="4">
    <source>
        <dbReference type="ARBA" id="ARBA00022519"/>
    </source>
</evidence>
<keyword evidence="6 9" id="KW-1133">Transmembrane helix</keyword>
<keyword evidence="5 9" id="KW-0812">Transmembrane</keyword>
<gene>
    <name evidence="11" type="ordered locus">HMPREF0389_00951</name>
</gene>
<keyword evidence="7 9" id="KW-0472">Membrane</keyword>